<dbReference type="PROSITE" id="PS50835">
    <property type="entry name" value="IG_LIKE"/>
    <property type="match status" value="2"/>
</dbReference>
<dbReference type="InterPro" id="IPR013783">
    <property type="entry name" value="Ig-like_fold"/>
</dbReference>
<dbReference type="InterPro" id="IPR003598">
    <property type="entry name" value="Ig_sub2"/>
</dbReference>
<gene>
    <name evidence="6" type="ORF">PECUL_23A014669</name>
</gene>
<evidence type="ECO:0000259" key="5">
    <source>
        <dbReference type="PROSITE" id="PS50835"/>
    </source>
</evidence>
<reference evidence="6" key="1">
    <citation type="submission" date="2022-03" db="EMBL/GenBank/DDBJ databases">
        <authorList>
            <person name="Alioto T."/>
            <person name="Alioto T."/>
            <person name="Gomez Garrido J."/>
        </authorList>
    </citation>
    <scope>NUCLEOTIDE SEQUENCE</scope>
</reference>
<dbReference type="Pfam" id="PF13895">
    <property type="entry name" value="Ig_2"/>
    <property type="match status" value="1"/>
</dbReference>
<keyword evidence="3" id="KW-0393">Immunoglobulin domain</keyword>
<keyword evidence="4" id="KW-0812">Transmembrane</keyword>
<dbReference type="Proteomes" id="UP001295444">
    <property type="component" value="Chromosome 07"/>
</dbReference>
<dbReference type="InterPro" id="IPR007110">
    <property type="entry name" value="Ig-like_dom"/>
</dbReference>
<dbReference type="SMART" id="SM00408">
    <property type="entry name" value="IGc2"/>
    <property type="match status" value="1"/>
</dbReference>
<dbReference type="SMART" id="SM00409">
    <property type="entry name" value="IG"/>
    <property type="match status" value="2"/>
</dbReference>
<feature type="domain" description="Ig-like" evidence="5">
    <location>
        <begin position="34"/>
        <end position="127"/>
    </location>
</feature>
<evidence type="ECO:0000256" key="4">
    <source>
        <dbReference type="SAM" id="Phobius"/>
    </source>
</evidence>
<evidence type="ECO:0000313" key="6">
    <source>
        <dbReference type="EMBL" id="CAH2308121.1"/>
    </source>
</evidence>
<dbReference type="GO" id="GO:0050852">
    <property type="term" value="P:T cell receptor signaling pathway"/>
    <property type="evidence" value="ECO:0007669"/>
    <property type="project" value="TreeGrafter"/>
</dbReference>
<proteinExistence type="predicted"/>
<sequence>MARTINTWLYLLTYLCLCCLIPVRCAGLFWKLHDKVILECPFREKGLGVDLNKVTMRWDHDGRILAEYRAGEDNITISDPRVKMSMEELGQGKAPINLFNLTLTDSGKYTCLVQYGNQMVPFQYRVQVKERGIDVQHISSGSRKQIALNPAPLTSRLSRHHSSLHVPNVTCIAAKPGASVTLNCSFQSPSPVRLDQSTIKWTKNGVVMQYQNNSCCGSLYPEIYFEDSFVKLELINVTLEDAGNYNCYIKHESTEQSYDIILQVTENSACSDFSDPVPRNESRKQHGGPTDLQIGLVTGAAVLTAVFAVLLYFCYKP</sequence>
<keyword evidence="7" id="KW-1185">Reference proteome</keyword>
<dbReference type="InterPro" id="IPR050504">
    <property type="entry name" value="IgSF_BTN/MOG"/>
</dbReference>
<dbReference type="GO" id="GO:0001817">
    <property type="term" value="P:regulation of cytokine production"/>
    <property type="evidence" value="ECO:0007669"/>
    <property type="project" value="TreeGrafter"/>
</dbReference>
<name>A0AAD1SR56_PELCU</name>
<dbReference type="GO" id="GO:0005102">
    <property type="term" value="F:signaling receptor binding"/>
    <property type="evidence" value="ECO:0007669"/>
    <property type="project" value="TreeGrafter"/>
</dbReference>
<feature type="domain" description="Ig-like" evidence="5">
    <location>
        <begin position="167"/>
        <end position="259"/>
    </location>
</feature>
<keyword evidence="2 4" id="KW-0472">Membrane</keyword>
<protein>
    <submittedName>
        <fullName evidence="6">Myelin-oligodendrocyte glyco -like isoform X2</fullName>
    </submittedName>
</protein>
<comment type="subcellular location">
    <subcellularLocation>
        <location evidence="1">Membrane</location>
    </subcellularLocation>
</comment>
<organism evidence="6 7">
    <name type="scientific">Pelobates cultripes</name>
    <name type="common">Western spadefoot toad</name>
    <dbReference type="NCBI Taxonomy" id="61616"/>
    <lineage>
        <taxon>Eukaryota</taxon>
        <taxon>Metazoa</taxon>
        <taxon>Chordata</taxon>
        <taxon>Craniata</taxon>
        <taxon>Vertebrata</taxon>
        <taxon>Euteleostomi</taxon>
        <taxon>Amphibia</taxon>
        <taxon>Batrachia</taxon>
        <taxon>Anura</taxon>
        <taxon>Pelobatoidea</taxon>
        <taxon>Pelobatidae</taxon>
        <taxon>Pelobates</taxon>
    </lineage>
</organism>
<evidence type="ECO:0000256" key="2">
    <source>
        <dbReference type="ARBA" id="ARBA00023136"/>
    </source>
</evidence>
<accession>A0AAD1SR56</accession>
<dbReference type="InterPro" id="IPR036179">
    <property type="entry name" value="Ig-like_dom_sf"/>
</dbReference>
<evidence type="ECO:0000256" key="1">
    <source>
        <dbReference type="ARBA" id="ARBA00004370"/>
    </source>
</evidence>
<dbReference type="InterPro" id="IPR003599">
    <property type="entry name" value="Ig_sub"/>
</dbReference>
<feature type="transmembrane region" description="Helical" evidence="4">
    <location>
        <begin position="292"/>
        <end position="315"/>
    </location>
</feature>
<dbReference type="EMBL" id="OW240918">
    <property type="protein sequence ID" value="CAH2308121.1"/>
    <property type="molecule type" value="Genomic_DNA"/>
</dbReference>
<dbReference type="AlphaFoldDB" id="A0AAD1SR56"/>
<dbReference type="PANTHER" id="PTHR24100">
    <property type="entry name" value="BUTYROPHILIN"/>
    <property type="match status" value="1"/>
</dbReference>
<dbReference type="GO" id="GO:0009897">
    <property type="term" value="C:external side of plasma membrane"/>
    <property type="evidence" value="ECO:0007669"/>
    <property type="project" value="TreeGrafter"/>
</dbReference>
<dbReference type="Gene3D" id="2.60.40.10">
    <property type="entry name" value="Immunoglobulins"/>
    <property type="match status" value="2"/>
</dbReference>
<evidence type="ECO:0000313" key="7">
    <source>
        <dbReference type="Proteomes" id="UP001295444"/>
    </source>
</evidence>
<dbReference type="SUPFAM" id="SSF48726">
    <property type="entry name" value="Immunoglobulin"/>
    <property type="match status" value="2"/>
</dbReference>
<evidence type="ECO:0000256" key="3">
    <source>
        <dbReference type="ARBA" id="ARBA00023319"/>
    </source>
</evidence>
<keyword evidence="4" id="KW-1133">Transmembrane helix</keyword>